<feature type="transmembrane region" description="Helical" evidence="3">
    <location>
        <begin position="12"/>
        <end position="30"/>
    </location>
</feature>
<dbReference type="Pfam" id="PF00067">
    <property type="entry name" value="p450"/>
    <property type="match status" value="1"/>
</dbReference>
<name>A0A9K3LJF7_9STRA</name>
<reference evidence="4" key="1">
    <citation type="journal article" date="2021" name="Sci. Rep.">
        <title>Diploid genomic architecture of Nitzschia inconspicua, an elite biomass production diatom.</title>
        <authorList>
            <person name="Oliver A."/>
            <person name="Podell S."/>
            <person name="Pinowska A."/>
            <person name="Traller J.C."/>
            <person name="Smith S.R."/>
            <person name="McClure R."/>
            <person name="Beliaev A."/>
            <person name="Bohutskyi P."/>
            <person name="Hill E.A."/>
            <person name="Rabines A."/>
            <person name="Zheng H."/>
            <person name="Allen L.Z."/>
            <person name="Kuo A."/>
            <person name="Grigoriev I.V."/>
            <person name="Allen A.E."/>
            <person name="Hazlebeck D."/>
            <person name="Allen E.E."/>
        </authorList>
    </citation>
    <scope>NUCLEOTIDE SEQUENCE</scope>
    <source>
        <strain evidence="4">Hildebrandi</strain>
    </source>
</reference>
<keyword evidence="2" id="KW-0503">Monooxygenase</keyword>
<evidence type="ECO:0000313" key="5">
    <source>
        <dbReference type="Proteomes" id="UP000693970"/>
    </source>
</evidence>
<dbReference type="GO" id="GO:0005506">
    <property type="term" value="F:iron ion binding"/>
    <property type="evidence" value="ECO:0007669"/>
    <property type="project" value="InterPro"/>
</dbReference>
<protein>
    <submittedName>
        <fullName evidence="4">Cytochrome P450</fullName>
    </submittedName>
</protein>
<accession>A0A9K3LJF7</accession>
<keyword evidence="2" id="KW-0349">Heme</keyword>
<sequence length="499" mass="57050">MPRMVGGLHDEDFVFLTIVAIGVSLALQWIEPAAIGATLLLVWRLFFKPPFDTKQYRLPPKAPFGLIETIQNITTKQIITFFLRVHQKVNCNVALLNFPVPKCNYTVLVVDADLTRDILNDKSTTKAEGIVKTFERVTDGESQFFSNNGPRFYHARKAIAPAFSNSQINRMNGVTREKTEEWIQLRLEPMASNGEPIDIIHEMVELTLTIIMDAAFEYTLTKEERENLLTSLDITLREFIFSNPIKTTFGFLFPSVLRARRKAKELMALANNIIRAYRKNPNPTPGTVIDTIVRNPNYRNDNERAADIIVLIIGGHETSAASLAFFLRELAKNPSEQYILQKQLREMNEEERKDSELLRMYIRESTRLWPLSLPGPFRQVGRDFVVKSNDPSERDIMIPKGSAVFMPIICLFQNEAIFEDHERFVPSRWECPTEDMKKAWMPFGLGNRNCIGQSLATCELQSILSRLCANYNFEVVEEGSEDFSLILHPVGIRLKATKI</sequence>
<dbReference type="InterPro" id="IPR050121">
    <property type="entry name" value="Cytochrome_P450_monoxygenase"/>
</dbReference>
<reference evidence="4" key="2">
    <citation type="submission" date="2021-04" db="EMBL/GenBank/DDBJ databases">
        <authorList>
            <person name="Podell S."/>
        </authorList>
    </citation>
    <scope>NUCLEOTIDE SEQUENCE</scope>
    <source>
        <strain evidence="4">Hildebrandi</strain>
    </source>
</reference>
<dbReference type="EMBL" id="JAGRRH010000010">
    <property type="protein sequence ID" value="KAG7363514.1"/>
    <property type="molecule type" value="Genomic_DNA"/>
</dbReference>
<organism evidence="4 5">
    <name type="scientific">Nitzschia inconspicua</name>
    <dbReference type="NCBI Taxonomy" id="303405"/>
    <lineage>
        <taxon>Eukaryota</taxon>
        <taxon>Sar</taxon>
        <taxon>Stramenopiles</taxon>
        <taxon>Ochrophyta</taxon>
        <taxon>Bacillariophyta</taxon>
        <taxon>Bacillariophyceae</taxon>
        <taxon>Bacillariophycidae</taxon>
        <taxon>Bacillariales</taxon>
        <taxon>Bacillariaceae</taxon>
        <taxon>Nitzschia</taxon>
    </lineage>
</organism>
<keyword evidence="3" id="KW-1133">Transmembrane helix</keyword>
<dbReference type="OrthoDB" id="45232at2759"/>
<dbReference type="PROSITE" id="PS00086">
    <property type="entry name" value="CYTOCHROME_P450"/>
    <property type="match status" value="1"/>
</dbReference>
<dbReference type="Proteomes" id="UP000693970">
    <property type="component" value="Unassembled WGS sequence"/>
</dbReference>
<keyword evidence="2" id="KW-0479">Metal-binding</keyword>
<dbReference type="CDD" id="cd00302">
    <property type="entry name" value="cytochrome_P450"/>
    <property type="match status" value="1"/>
</dbReference>
<keyword evidence="2" id="KW-0560">Oxidoreductase</keyword>
<comment type="caution">
    <text evidence="4">The sequence shown here is derived from an EMBL/GenBank/DDBJ whole genome shotgun (WGS) entry which is preliminary data.</text>
</comment>
<dbReference type="PANTHER" id="PTHR24305">
    <property type="entry name" value="CYTOCHROME P450"/>
    <property type="match status" value="1"/>
</dbReference>
<dbReference type="InterPro" id="IPR017972">
    <property type="entry name" value="Cyt_P450_CS"/>
</dbReference>
<dbReference type="InterPro" id="IPR001128">
    <property type="entry name" value="Cyt_P450"/>
</dbReference>
<evidence type="ECO:0000256" key="2">
    <source>
        <dbReference type="RuleBase" id="RU000461"/>
    </source>
</evidence>
<evidence type="ECO:0000256" key="1">
    <source>
        <dbReference type="ARBA" id="ARBA00010617"/>
    </source>
</evidence>
<dbReference type="GO" id="GO:0004497">
    <property type="term" value="F:monooxygenase activity"/>
    <property type="evidence" value="ECO:0007669"/>
    <property type="project" value="UniProtKB-KW"/>
</dbReference>
<gene>
    <name evidence="4" type="ORF">IV203_026875</name>
</gene>
<dbReference type="GO" id="GO:0016705">
    <property type="term" value="F:oxidoreductase activity, acting on paired donors, with incorporation or reduction of molecular oxygen"/>
    <property type="evidence" value="ECO:0007669"/>
    <property type="project" value="InterPro"/>
</dbReference>
<proteinExistence type="inferred from homology"/>
<evidence type="ECO:0000313" key="4">
    <source>
        <dbReference type="EMBL" id="KAG7363514.1"/>
    </source>
</evidence>
<evidence type="ECO:0000256" key="3">
    <source>
        <dbReference type="SAM" id="Phobius"/>
    </source>
</evidence>
<dbReference type="AlphaFoldDB" id="A0A9K3LJF7"/>
<dbReference type="PANTHER" id="PTHR24305:SF166">
    <property type="entry name" value="CYTOCHROME P450 12A4, MITOCHONDRIAL-RELATED"/>
    <property type="match status" value="1"/>
</dbReference>
<comment type="similarity">
    <text evidence="1 2">Belongs to the cytochrome P450 family.</text>
</comment>
<keyword evidence="3" id="KW-0812">Transmembrane</keyword>
<keyword evidence="2" id="KW-0408">Iron</keyword>
<dbReference type="GO" id="GO:0020037">
    <property type="term" value="F:heme binding"/>
    <property type="evidence" value="ECO:0007669"/>
    <property type="project" value="InterPro"/>
</dbReference>
<keyword evidence="5" id="KW-1185">Reference proteome</keyword>
<keyword evidence="3" id="KW-0472">Membrane</keyword>